<evidence type="ECO:0000259" key="4">
    <source>
        <dbReference type="Pfam" id="PF03328"/>
    </source>
</evidence>
<dbReference type="EC" id="4.1.2.52" evidence="5"/>
<evidence type="ECO:0000256" key="1">
    <source>
        <dbReference type="ARBA" id="ARBA00005568"/>
    </source>
</evidence>
<dbReference type="InterPro" id="IPR050251">
    <property type="entry name" value="HpcH-HpaI_aldolase"/>
</dbReference>
<protein>
    <submittedName>
        <fullName evidence="5">4-hydroxy-2-oxoheptanedioate aldolase</fullName>
        <ecNumber evidence="5">4.1.2.52</ecNumber>
    </submittedName>
</protein>
<comment type="similarity">
    <text evidence="1">Belongs to the HpcH/HpaI aldolase family.</text>
</comment>
<dbReference type="InterPro" id="IPR005000">
    <property type="entry name" value="Aldolase/citrate-lyase_domain"/>
</dbReference>
<dbReference type="Pfam" id="PF03328">
    <property type="entry name" value="HpcH_HpaI"/>
    <property type="match status" value="1"/>
</dbReference>
<dbReference type="SUPFAM" id="SSF51621">
    <property type="entry name" value="Phosphoenolpyruvate/pyruvate domain"/>
    <property type="match status" value="1"/>
</dbReference>
<dbReference type="PANTHER" id="PTHR30502">
    <property type="entry name" value="2-KETO-3-DEOXY-L-RHAMNONATE ALDOLASE"/>
    <property type="match status" value="1"/>
</dbReference>
<sequence length="273" mass="28740">MNPFFGMSMRSFSNLRESFQRGDVVYGAWSALPSAFAAELMVSPGVGYVCVDQQHGLIDYGDCLAMFAAIEARGSVPISRVPANEAWLIAKTLDAGAQGVIVPLVNNRAEAQKAVEACRYPPQGVRSFGPIRAAVVSAARDTDTLGNGPLCFVMVETREGVKNIEEIATTPGLDGIYVGPADLALGLGLAPDLDKAEPEHAQAVQDILQACKRAGIVAGIQCSGGRTGKQYADKGFQLITVIKDSALLQAGAKREIRIALDQGATPAEQGGYT</sequence>
<dbReference type="PANTHER" id="PTHR30502:SF0">
    <property type="entry name" value="PHOSPHOENOLPYRUVATE CARBOXYLASE FAMILY PROTEIN"/>
    <property type="match status" value="1"/>
</dbReference>
<dbReference type="InterPro" id="IPR040442">
    <property type="entry name" value="Pyrv_kinase-like_dom_sf"/>
</dbReference>
<keyword evidence="3 5" id="KW-0456">Lyase</keyword>
<comment type="caution">
    <text evidence="5">The sequence shown here is derived from an EMBL/GenBank/DDBJ whole genome shotgun (WGS) entry which is preliminary data.</text>
</comment>
<name>A0ABV2Q3U7_9BURK</name>
<reference evidence="5 6" key="1">
    <citation type="submission" date="2024-06" db="EMBL/GenBank/DDBJ databases">
        <title>Sorghum-associated microbial communities from plants grown in Nebraska, USA.</title>
        <authorList>
            <person name="Schachtman D."/>
        </authorList>
    </citation>
    <scope>NUCLEOTIDE SEQUENCE [LARGE SCALE GENOMIC DNA]</scope>
    <source>
        <strain evidence="5 6">2709</strain>
    </source>
</reference>
<keyword evidence="6" id="KW-1185">Reference proteome</keyword>
<accession>A0ABV2Q3U7</accession>
<gene>
    <name evidence="5" type="ORF">ABIE13_000794</name>
</gene>
<organism evidence="5 6">
    <name type="scientific">Ottowia thiooxydans</name>
    <dbReference type="NCBI Taxonomy" id="219182"/>
    <lineage>
        <taxon>Bacteria</taxon>
        <taxon>Pseudomonadati</taxon>
        <taxon>Pseudomonadota</taxon>
        <taxon>Betaproteobacteria</taxon>
        <taxon>Burkholderiales</taxon>
        <taxon>Comamonadaceae</taxon>
        <taxon>Ottowia</taxon>
    </lineage>
</organism>
<dbReference type="GO" id="GO:0016829">
    <property type="term" value="F:lyase activity"/>
    <property type="evidence" value="ECO:0007669"/>
    <property type="project" value="UniProtKB-KW"/>
</dbReference>
<dbReference type="Gene3D" id="3.20.20.60">
    <property type="entry name" value="Phosphoenolpyruvate-binding domains"/>
    <property type="match status" value="1"/>
</dbReference>
<dbReference type="Proteomes" id="UP001549320">
    <property type="component" value="Unassembled WGS sequence"/>
</dbReference>
<evidence type="ECO:0000256" key="3">
    <source>
        <dbReference type="ARBA" id="ARBA00023239"/>
    </source>
</evidence>
<keyword evidence="2" id="KW-0479">Metal-binding</keyword>
<dbReference type="InterPro" id="IPR015813">
    <property type="entry name" value="Pyrv/PenolPyrv_kinase-like_dom"/>
</dbReference>
<evidence type="ECO:0000313" key="5">
    <source>
        <dbReference type="EMBL" id="MET4575694.1"/>
    </source>
</evidence>
<proteinExistence type="inferred from homology"/>
<evidence type="ECO:0000313" key="6">
    <source>
        <dbReference type="Proteomes" id="UP001549320"/>
    </source>
</evidence>
<feature type="domain" description="HpcH/HpaI aldolase/citrate lyase" evidence="4">
    <location>
        <begin position="29"/>
        <end position="240"/>
    </location>
</feature>
<evidence type="ECO:0000256" key="2">
    <source>
        <dbReference type="ARBA" id="ARBA00022723"/>
    </source>
</evidence>
<dbReference type="EMBL" id="JBEPSH010000002">
    <property type="protein sequence ID" value="MET4575694.1"/>
    <property type="molecule type" value="Genomic_DNA"/>
</dbReference>